<proteinExistence type="predicted"/>
<dbReference type="Proteomes" id="UP000254875">
    <property type="component" value="Unassembled WGS sequence"/>
</dbReference>
<reference evidence="3" key="1">
    <citation type="submission" date="2018-05" db="EMBL/GenBank/DDBJ databases">
        <authorList>
            <person name="Feng T."/>
        </authorList>
    </citation>
    <scope>NUCLEOTIDE SEQUENCE [LARGE SCALE GENOMIC DNA]</scope>
    <source>
        <strain evidence="3">S27</strain>
    </source>
</reference>
<dbReference type="EMBL" id="QHKS01000040">
    <property type="protein sequence ID" value="RDJ98077.1"/>
    <property type="molecule type" value="Genomic_DNA"/>
</dbReference>
<evidence type="ECO:0000313" key="2">
    <source>
        <dbReference type="EMBL" id="RDJ98077.1"/>
    </source>
</evidence>
<evidence type="ECO:0000256" key="1">
    <source>
        <dbReference type="SAM" id="Phobius"/>
    </source>
</evidence>
<evidence type="ECO:0000313" key="3">
    <source>
        <dbReference type="Proteomes" id="UP000254875"/>
    </source>
</evidence>
<feature type="transmembrane region" description="Helical" evidence="1">
    <location>
        <begin position="60"/>
        <end position="82"/>
    </location>
</feature>
<keyword evidence="1" id="KW-0812">Transmembrane</keyword>
<accession>A0A370MY10</accession>
<organism evidence="2 3">
    <name type="scientific">Paraburkholderia lacunae</name>
    <dbReference type="NCBI Taxonomy" id="2211104"/>
    <lineage>
        <taxon>Bacteria</taxon>
        <taxon>Pseudomonadati</taxon>
        <taxon>Pseudomonadota</taxon>
        <taxon>Betaproteobacteria</taxon>
        <taxon>Burkholderiales</taxon>
        <taxon>Burkholderiaceae</taxon>
        <taxon>Paraburkholderia</taxon>
    </lineage>
</organism>
<feature type="transmembrane region" description="Helical" evidence="1">
    <location>
        <begin position="21"/>
        <end position="48"/>
    </location>
</feature>
<dbReference type="OrthoDB" id="9131450at2"/>
<sequence length="126" mass="13728">MASNQITKVEGRGWKDLVHKICASLILGALVIGPVFLAIFVTIPPAWADDDFIDFVLGNYAVFFILPYIGCLAYFLVVTLEATRGPVEFEFAAIKIKGAGGPILFWVIAFVAVSGTVKMFWAGWPS</sequence>
<keyword evidence="3" id="KW-1185">Reference proteome</keyword>
<keyword evidence="1" id="KW-1133">Transmembrane helix</keyword>
<name>A0A370MY10_9BURK</name>
<gene>
    <name evidence="2" type="ORF">DLM46_35145</name>
</gene>
<dbReference type="AlphaFoldDB" id="A0A370MY10"/>
<comment type="caution">
    <text evidence="2">The sequence shown here is derived from an EMBL/GenBank/DDBJ whole genome shotgun (WGS) entry which is preliminary data.</text>
</comment>
<dbReference type="RefSeq" id="WP_133300430.1">
    <property type="nucleotide sequence ID" value="NZ_QHKS01000040.1"/>
</dbReference>
<feature type="transmembrane region" description="Helical" evidence="1">
    <location>
        <begin position="103"/>
        <end position="124"/>
    </location>
</feature>
<protein>
    <submittedName>
        <fullName evidence="2">Uncharacterized protein</fullName>
    </submittedName>
</protein>
<keyword evidence="1" id="KW-0472">Membrane</keyword>